<name>A0A5C3PJR4_9APHY</name>
<dbReference type="EMBL" id="ML211073">
    <property type="protein sequence ID" value="TFK89521.1"/>
    <property type="molecule type" value="Genomic_DNA"/>
</dbReference>
<keyword evidence="2" id="KW-1185">Reference proteome</keyword>
<accession>A0A5C3PJR4</accession>
<organism evidence="1 2">
    <name type="scientific">Polyporus arcularius HHB13444</name>
    <dbReference type="NCBI Taxonomy" id="1314778"/>
    <lineage>
        <taxon>Eukaryota</taxon>
        <taxon>Fungi</taxon>
        <taxon>Dikarya</taxon>
        <taxon>Basidiomycota</taxon>
        <taxon>Agaricomycotina</taxon>
        <taxon>Agaricomycetes</taxon>
        <taxon>Polyporales</taxon>
        <taxon>Polyporaceae</taxon>
        <taxon>Polyporus</taxon>
    </lineage>
</organism>
<evidence type="ECO:0000313" key="2">
    <source>
        <dbReference type="Proteomes" id="UP000308197"/>
    </source>
</evidence>
<evidence type="ECO:0000313" key="1">
    <source>
        <dbReference type="EMBL" id="TFK89521.1"/>
    </source>
</evidence>
<dbReference type="Proteomes" id="UP000308197">
    <property type="component" value="Unassembled WGS sequence"/>
</dbReference>
<proteinExistence type="predicted"/>
<reference evidence="1 2" key="1">
    <citation type="journal article" date="2019" name="Nat. Ecol. Evol.">
        <title>Megaphylogeny resolves global patterns of mushroom evolution.</title>
        <authorList>
            <person name="Varga T."/>
            <person name="Krizsan K."/>
            <person name="Foldi C."/>
            <person name="Dima B."/>
            <person name="Sanchez-Garcia M."/>
            <person name="Sanchez-Ramirez S."/>
            <person name="Szollosi G.J."/>
            <person name="Szarkandi J.G."/>
            <person name="Papp V."/>
            <person name="Albert L."/>
            <person name="Andreopoulos W."/>
            <person name="Angelini C."/>
            <person name="Antonin V."/>
            <person name="Barry K.W."/>
            <person name="Bougher N.L."/>
            <person name="Buchanan P."/>
            <person name="Buyck B."/>
            <person name="Bense V."/>
            <person name="Catcheside P."/>
            <person name="Chovatia M."/>
            <person name="Cooper J."/>
            <person name="Damon W."/>
            <person name="Desjardin D."/>
            <person name="Finy P."/>
            <person name="Geml J."/>
            <person name="Haridas S."/>
            <person name="Hughes K."/>
            <person name="Justo A."/>
            <person name="Karasinski D."/>
            <person name="Kautmanova I."/>
            <person name="Kiss B."/>
            <person name="Kocsube S."/>
            <person name="Kotiranta H."/>
            <person name="LaButti K.M."/>
            <person name="Lechner B.E."/>
            <person name="Liimatainen K."/>
            <person name="Lipzen A."/>
            <person name="Lukacs Z."/>
            <person name="Mihaltcheva S."/>
            <person name="Morgado L.N."/>
            <person name="Niskanen T."/>
            <person name="Noordeloos M.E."/>
            <person name="Ohm R.A."/>
            <person name="Ortiz-Santana B."/>
            <person name="Ovrebo C."/>
            <person name="Racz N."/>
            <person name="Riley R."/>
            <person name="Savchenko A."/>
            <person name="Shiryaev A."/>
            <person name="Soop K."/>
            <person name="Spirin V."/>
            <person name="Szebenyi C."/>
            <person name="Tomsovsky M."/>
            <person name="Tulloss R.E."/>
            <person name="Uehling J."/>
            <person name="Grigoriev I.V."/>
            <person name="Vagvolgyi C."/>
            <person name="Papp T."/>
            <person name="Martin F.M."/>
            <person name="Miettinen O."/>
            <person name="Hibbett D.S."/>
            <person name="Nagy L.G."/>
        </authorList>
    </citation>
    <scope>NUCLEOTIDE SEQUENCE [LARGE SCALE GENOMIC DNA]</scope>
    <source>
        <strain evidence="1 2">HHB13444</strain>
    </source>
</reference>
<gene>
    <name evidence="1" type="ORF">K466DRAFT_652032</name>
</gene>
<protein>
    <submittedName>
        <fullName evidence="1">Uncharacterized protein</fullName>
    </submittedName>
</protein>
<dbReference type="InParanoid" id="A0A5C3PJR4"/>
<sequence length="195" mass="22608">MSHSQSEQSSRQSSGDTAEFISQSIRDNARWTSSEQVSAASAKPVDLRAFQTLPKSYQKEDHYYAYGWELQACWANLVEYGRQAAGVADDETDDARVRDGLVRLRLNSRVLRLYSEFEVEAPKGHPDFRHEENTKAGVERRPMQIVAIAFTKDRYPFSNCPLTKGQLEWLNKILGEPRWYRTYYSKEDWHKHGVE</sequence>
<dbReference type="AlphaFoldDB" id="A0A5C3PJR4"/>